<dbReference type="PANTHER" id="PTHR46558:SF11">
    <property type="entry name" value="HTH-TYPE TRANSCRIPTIONAL REGULATOR XRE"/>
    <property type="match status" value="1"/>
</dbReference>
<evidence type="ECO:0000313" key="3">
    <source>
        <dbReference type="EMBL" id="GIQ70275.1"/>
    </source>
</evidence>
<proteinExistence type="predicted"/>
<feature type="domain" description="HTH cro/C1-type" evidence="2">
    <location>
        <begin position="7"/>
        <end position="61"/>
    </location>
</feature>
<keyword evidence="4" id="KW-1185">Reference proteome</keyword>
<dbReference type="SUPFAM" id="SSF47413">
    <property type="entry name" value="lambda repressor-like DNA-binding domains"/>
    <property type="match status" value="1"/>
</dbReference>
<dbReference type="PANTHER" id="PTHR46558">
    <property type="entry name" value="TRACRIPTIONAL REGULATORY PROTEIN-RELATED-RELATED"/>
    <property type="match status" value="1"/>
</dbReference>
<dbReference type="Gene3D" id="1.10.260.40">
    <property type="entry name" value="lambda repressor-like DNA-binding domains"/>
    <property type="match status" value="1"/>
</dbReference>
<evidence type="ECO:0000313" key="4">
    <source>
        <dbReference type="Proteomes" id="UP000677918"/>
    </source>
</evidence>
<dbReference type="Proteomes" id="UP000677918">
    <property type="component" value="Unassembled WGS sequence"/>
</dbReference>
<gene>
    <name evidence="3" type="ORF">XYCOK13_30990</name>
</gene>
<dbReference type="Pfam" id="PF12844">
    <property type="entry name" value="HTH_19"/>
    <property type="match status" value="1"/>
</dbReference>
<sequence>MNFGKSLAELRKKHKYTQKEVSEHLGISRAAWSHYENNRRFPDYMTLRSIADFFKVKIDELVSSGEGGDH</sequence>
<dbReference type="InterPro" id="IPR010982">
    <property type="entry name" value="Lambda_DNA-bd_dom_sf"/>
</dbReference>
<dbReference type="GO" id="GO:0003677">
    <property type="term" value="F:DNA binding"/>
    <property type="evidence" value="ECO:0007669"/>
    <property type="project" value="UniProtKB-KW"/>
</dbReference>
<evidence type="ECO:0000256" key="1">
    <source>
        <dbReference type="ARBA" id="ARBA00023125"/>
    </source>
</evidence>
<dbReference type="AlphaFoldDB" id="A0A8J4M2V9"/>
<reference evidence="3" key="1">
    <citation type="submission" date="2021-04" db="EMBL/GenBank/DDBJ databases">
        <title>Draft genome sequence of Xylanibacillus composti strain K13.</title>
        <authorList>
            <person name="Uke A."/>
            <person name="Chhe C."/>
            <person name="Baramee S."/>
            <person name="Kosugi A."/>
        </authorList>
    </citation>
    <scope>NUCLEOTIDE SEQUENCE</scope>
    <source>
        <strain evidence="3">K13</strain>
    </source>
</reference>
<dbReference type="SMART" id="SM00530">
    <property type="entry name" value="HTH_XRE"/>
    <property type="match status" value="1"/>
</dbReference>
<organism evidence="3 4">
    <name type="scientific">Xylanibacillus composti</name>
    <dbReference type="NCBI Taxonomy" id="1572762"/>
    <lineage>
        <taxon>Bacteria</taxon>
        <taxon>Bacillati</taxon>
        <taxon>Bacillota</taxon>
        <taxon>Bacilli</taxon>
        <taxon>Bacillales</taxon>
        <taxon>Paenibacillaceae</taxon>
        <taxon>Xylanibacillus</taxon>
    </lineage>
</organism>
<accession>A0A8J4M2V9</accession>
<protein>
    <recommendedName>
        <fullName evidence="2">HTH cro/C1-type domain-containing protein</fullName>
    </recommendedName>
</protein>
<dbReference type="InterPro" id="IPR001387">
    <property type="entry name" value="Cro/C1-type_HTH"/>
</dbReference>
<keyword evidence="1" id="KW-0238">DNA-binding</keyword>
<dbReference type="CDD" id="cd00093">
    <property type="entry name" value="HTH_XRE"/>
    <property type="match status" value="1"/>
</dbReference>
<name>A0A8J4M2V9_9BACL</name>
<comment type="caution">
    <text evidence="3">The sequence shown here is derived from an EMBL/GenBank/DDBJ whole genome shotgun (WGS) entry which is preliminary data.</text>
</comment>
<dbReference type="PROSITE" id="PS50943">
    <property type="entry name" value="HTH_CROC1"/>
    <property type="match status" value="1"/>
</dbReference>
<evidence type="ECO:0000259" key="2">
    <source>
        <dbReference type="PROSITE" id="PS50943"/>
    </source>
</evidence>
<dbReference type="EMBL" id="BOVK01000043">
    <property type="protein sequence ID" value="GIQ70275.1"/>
    <property type="molecule type" value="Genomic_DNA"/>
</dbReference>
<dbReference type="RefSeq" id="WP_213413053.1">
    <property type="nucleotide sequence ID" value="NZ_BOVK01000043.1"/>
</dbReference>